<dbReference type="AlphaFoldDB" id="A0A4Q2L3S6"/>
<evidence type="ECO:0000256" key="13">
    <source>
        <dbReference type="ARBA" id="ARBA00023137"/>
    </source>
</evidence>
<dbReference type="FunFam" id="3.40.50.300:FF:000527">
    <property type="entry name" value="Tyrosine-protein kinase etk"/>
    <property type="match status" value="1"/>
</dbReference>
<dbReference type="InterPro" id="IPR002586">
    <property type="entry name" value="CobQ/CobB/MinD/ParA_Nub-bd_dom"/>
</dbReference>
<evidence type="ECO:0000313" key="18">
    <source>
        <dbReference type="EMBL" id="RXZ72209.1"/>
    </source>
</evidence>
<dbReference type="InterPro" id="IPR003856">
    <property type="entry name" value="LPS_length_determ_N"/>
</dbReference>
<dbReference type="SUPFAM" id="SSF52540">
    <property type="entry name" value="P-loop containing nucleoside triphosphate hydrolases"/>
    <property type="match status" value="1"/>
</dbReference>
<evidence type="ECO:0000256" key="8">
    <source>
        <dbReference type="ARBA" id="ARBA00022741"/>
    </source>
</evidence>
<comment type="similarity">
    <text evidence="3">Belongs to the CpsD/CapB family.</text>
</comment>
<gene>
    <name evidence="18" type="ORF">ESP51_04820</name>
</gene>
<evidence type="ECO:0000256" key="12">
    <source>
        <dbReference type="ARBA" id="ARBA00023136"/>
    </source>
</evidence>
<keyword evidence="7 15" id="KW-0812">Transmembrane</keyword>
<evidence type="ECO:0000259" key="17">
    <source>
        <dbReference type="Pfam" id="PF02706"/>
    </source>
</evidence>
<feature type="domain" description="CobQ/CobB/MinD/ParA nucleotide binding" evidence="16">
    <location>
        <begin position="267"/>
        <end position="435"/>
    </location>
</feature>
<comment type="catalytic activity">
    <reaction evidence="14">
        <text>L-tyrosyl-[protein] + ATP = O-phospho-L-tyrosyl-[protein] + ADP + H(+)</text>
        <dbReference type="Rhea" id="RHEA:10596"/>
        <dbReference type="Rhea" id="RHEA-COMP:10136"/>
        <dbReference type="Rhea" id="RHEA-COMP:20101"/>
        <dbReference type="ChEBI" id="CHEBI:15378"/>
        <dbReference type="ChEBI" id="CHEBI:30616"/>
        <dbReference type="ChEBI" id="CHEBI:46858"/>
        <dbReference type="ChEBI" id="CHEBI:61978"/>
        <dbReference type="ChEBI" id="CHEBI:456216"/>
        <dbReference type="EC" id="2.7.10.2"/>
    </reaction>
</comment>
<dbReference type="Pfam" id="PF02706">
    <property type="entry name" value="Wzz"/>
    <property type="match status" value="1"/>
</dbReference>
<dbReference type="Proteomes" id="UP000293865">
    <property type="component" value="Unassembled WGS sequence"/>
</dbReference>
<dbReference type="NCBIfam" id="TIGR01007">
    <property type="entry name" value="eps_fam"/>
    <property type="match status" value="1"/>
</dbReference>
<dbReference type="InterPro" id="IPR005702">
    <property type="entry name" value="Wzc-like_C"/>
</dbReference>
<reference evidence="18 19" key="1">
    <citation type="submission" date="2019-01" db="EMBL/GenBank/DDBJ databases">
        <title>Agromyces.</title>
        <authorList>
            <person name="Li J."/>
        </authorList>
    </citation>
    <scope>NUCLEOTIDE SEQUENCE [LARGE SCALE GENOMIC DNA]</scope>
    <source>
        <strain evidence="18 19">DSM 15934</strain>
    </source>
</reference>
<keyword evidence="11 15" id="KW-1133">Transmembrane helix</keyword>
<comment type="caution">
    <text evidence="18">The sequence shown here is derived from an EMBL/GenBank/DDBJ whole genome shotgun (WGS) entry which is preliminary data.</text>
</comment>
<evidence type="ECO:0000259" key="16">
    <source>
        <dbReference type="Pfam" id="PF01656"/>
    </source>
</evidence>
<dbReference type="InterPro" id="IPR027417">
    <property type="entry name" value="P-loop_NTPase"/>
</dbReference>
<dbReference type="OrthoDB" id="9812433at2"/>
<name>A0A4Q2L3S6_9MICO</name>
<comment type="similarity">
    <text evidence="2">Belongs to the CpsC/CapA family.</text>
</comment>
<dbReference type="Pfam" id="PF01656">
    <property type="entry name" value="CbiA"/>
    <property type="match status" value="1"/>
</dbReference>
<evidence type="ECO:0000256" key="3">
    <source>
        <dbReference type="ARBA" id="ARBA00007316"/>
    </source>
</evidence>
<keyword evidence="5" id="KW-1003">Cell membrane</keyword>
<evidence type="ECO:0000256" key="5">
    <source>
        <dbReference type="ARBA" id="ARBA00022475"/>
    </source>
</evidence>
<feature type="transmembrane region" description="Helical" evidence="15">
    <location>
        <begin position="174"/>
        <end position="195"/>
    </location>
</feature>
<protein>
    <recommendedName>
        <fullName evidence="4">non-specific protein-tyrosine kinase</fullName>
        <ecNumber evidence="4">2.7.10.2</ecNumber>
    </recommendedName>
</protein>
<evidence type="ECO:0000256" key="15">
    <source>
        <dbReference type="SAM" id="Phobius"/>
    </source>
</evidence>
<dbReference type="EMBL" id="SDPN01000006">
    <property type="protein sequence ID" value="RXZ72209.1"/>
    <property type="molecule type" value="Genomic_DNA"/>
</dbReference>
<dbReference type="GO" id="GO:0005886">
    <property type="term" value="C:plasma membrane"/>
    <property type="evidence" value="ECO:0007669"/>
    <property type="project" value="UniProtKB-SubCell"/>
</dbReference>
<keyword evidence="9 18" id="KW-0418">Kinase</keyword>
<keyword evidence="13" id="KW-0829">Tyrosine-protein kinase</keyword>
<evidence type="ECO:0000256" key="11">
    <source>
        <dbReference type="ARBA" id="ARBA00022989"/>
    </source>
</evidence>
<dbReference type="PANTHER" id="PTHR32309">
    <property type="entry name" value="TYROSINE-PROTEIN KINASE"/>
    <property type="match status" value="1"/>
</dbReference>
<comment type="subcellular location">
    <subcellularLocation>
        <location evidence="1">Cell membrane</location>
        <topology evidence="1">Multi-pass membrane protein</topology>
    </subcellularLocation>
</comment>
<feature type="domain" description="Polysaccharide chain length determinant N-terminal" evidence="17">
    <location>
        <begin position="2"/>
        <end position="89"/>
    </location>
</feature>
<keyword evidence="10" id="KW-0067">ATP-binding</keyword>
<accession>A0A4Q2L3S6</accession>
<keyword evidence="6 18" id="KW-0808">Transferase</keyword>
<evidence type="ECO:0000256" key="2">
    <source>
        <dbReference type="ARBA" id="ARBA00006683"/>
    </source>
</evidence>
<dbReference type="EC" id="2.7.10.2" evidence="4"/>
<dbReference type="GO" id="GO:0004715">
    <property type="term" value="F:non-membrane spanning protein tyrosine kinase activity"/>
    <property type="evidence" value="ECO:0007669"/>
    <property type="project" value="UniProtKB-EC"/>
</dbReference>
<evidence type="ECO:0000256" key="10">
    <source>
        <dbReference type="ARBA" id="ARBA00022840"/>
    </source>
</evidence>
<keyword evidence="12 15" id="KW-0472">Membrane</keyword>
<keyword evidence="8" id="KW-0547">Nucleotide-binding</keyword>
<dbReference type="CDD" id="cd05387">
    <property type="entry name" value="BY-kinase"/>
    <property type="match status" value="1"/>
</dbReference>
<dbReference type="PANTHER" id="PTHR32309:SF13">
    <property type="entry name" value="FERRIC ENTEROBACTIN TRANSPORT PROTEIN FEPE"/>
    <property type="match status" value="1"/>
</dbReference>
<dbReference type="InterPro" id="IPR050445">
    <property type="entry name" value="Bact_polysacc_biosynth/exp"/>
</dbReference>
<dbReference type="GO" id="GO:0042802">
    <property type="term" value="F:identical protein binding"/>
    <property type="evidence" value="ECO:0007669"/>
    <property type="project" value="UniProtKB-ARBA"/>
</dbReference>
<evidence type="ECO:0000256" key="6">
    <source>
        <dbReference type="ARBA" id="ARBA00022679"/>
    </source>
</evidence>
<proteinExistence type="inferred from homology"/>
<keyword evidence="19" id="KW-1185">Reference proteome</keyword>
<dbReference type="Gene3D" id="3.40.50.300">
    <property type="entry name" value="P-loop containing nucleotide triphosphate hydrolases"/>
    <property type="match status" value="1"/>
</dbReference>
<evidence type="ECO:0000256" key="14">
    <source>
        <dbReference type="ARBA" id="ARBA00051245"/>
    </source>
</evidence>
<sequence>MELRDFVDTLRRRWLSVVILTALGLAVAAMFAFTATPIYQATTRIFVSTQSVGSAVEAFQGSSYTQARMQSYVEVTTDPLVLDRVIKELNLDMSAETLAGKISARVIPDTVLIEVVASNESAEEAAEISNSVAHHLREVVIGDLEEQVGDDSSLVNLTVVKRATEPQSPTSPSIPLFLVVGGVLGLIAGLAFAFARQALDTRVHSERDVAATTKHPVLAGFLFDPTAAKEPLTVHAGPRSPRAEAFRSLRTSLQFIDFGAKSRTLVVTSSLASEGKSTIAANLAIALADAGKSTLLIDADLRRPKVAEYMALEGGVGLSDVLVGRATLTETLQPWGEEGRLFVLPAGSRPPNPSELLGSDSMAELLETLRGEFEQIIIDAPPLLPVTDAAVLSKVTDGALVVCAVGLTRTTQLAHALGGLENIDAKVLGLVVNMLPTRGPDSYGAYGYEYVEK</sequence>
<evidence type="ECO:0000256" key="1">
    <source>
        <dbReference type="ARBA" id="ARBA00004651"/>
    </source>
</evidence>
<evidence type="ECO:0000256" key="4">
    <source>
        <dbReference type="ARBA" id="ARBA00011903"/>
    </source>
</evidence>
<dbReference type="GO" id="GO:0005524">
    <property type="term" value="F:ATP binding"/>
    <property type="evidence" value="ECO:0007669"/>
    <property type="project" value="UniProtKB-KW"/>
</dbReference>
<evidence type="ECO:0000256" key="9">
    <source>
        <dbReference type="ARBA" id="ARBA00022777"/>
    </source>
</evidence>
<dbReference type="RefSeq" id="WP_129519763.1">
    <property type="nucleotide sequence ID" value="NZ_SDPN01000006.1"/>
</dbReference>
<evidence type="ECO:0000313" key="19">
    <source>
        <dbReference type="Proteomes" id="UP000293865"/>
    </source>
</evidence>
<organism evidence="18 19">
    <name type="scientific">Agromyces albus</name>
    <dbReference type="NCBI Taxonomy" id="205332"/>
    <lineage>
        <taxon>Bacteria</taxon>
        <taxon>Bacillati</taxon>
        <taxon>Actinomycetota</taxon>
        <taxon>Actinomycetes</taxon>
        <taxon>Micrococcales</taxon>
        <taxon>Microbacteriaceae</taxon>
        <taxon>Agromyces</taxon>
    </lineage>
</organism>
<evidence type="ECO:0000256" key="7">
    <source>
        <dbReference type="ARBA" id="ARBA00022692"/>
    </source>
</evidence>
<feature type="transmembrane region" description="Helical" evidence="15">
    <location>
        <begin position="14"/>
        <end position="39"/>
    </location>
</feature>